<evidence type="ECO:0000256" key="2">
    <source>
        <dbReference type="ARBA" id="ARBA00022898"/>
    </source>
</evidence>
<dbReference type="SUPFAM" id="SSF46785">
    <property type="entry name" value="Winged helix' DNA-binding domain"/>
    <property type="match status" value="1"/>
</dbReference>
<dbReference type="EMBL" id="BKAU01000005">
    <property type="protein sequence ID" value="GEP97625.1"/>
    <property type="molecule type" value="Genomic_DNA"/>
</dbReference>
<proteinExistence type="inferred from homology"/>
<evidence type="ECO:0000256" key="3">
    <source>
        <dbReference type="ARBA" id="ARBA00023015"/>
    </source>
</evidence>
<gene>
    <name evidence="8" type="ORF">CCY01nite_38850</name>
</gene>
<dbReference type="PANTHER" id="PTHR46577:SF1">
    <property type="entry name" value="HTH-TYPE TRANSCRIPTIONAL REGULATORY PROTEIN GABR"/>
    <property type="match status" value="1"/>
</dbReference>
<keyword evidence="2" id="KW-0663">Pyridoxal phosphate</keyword>
<comment type="caution">
    <text evidence="8">The sequence shown here is derived from an EMBL/GenBank/DDBJ whole genome shotgun (WGS) entry which is preliminary data.</text>
</comment>
<dbReference type="PANTHER" id="PTHR46577">
    <property type="entry name" value="HTH-TYPE TRANSCRIPTIONAL REGULATORY PROTEIN GABR"/>
    <property type="match status" value="1"/>
</dbReference>
<dbReference type="GO" id="GO:0003677">
    <property type="term" value="F:DNA binding"/>
    <property type="evidence" value="ECO:0007669"/>
    <property type="project" value="UniProtKB-KW"/>
</dbReference>
<accession>A0A512RPK1</accession>
<keyword evidence="9" id="KW-1185">Reference proteome</keyword>
<dbReference type="InterPro" id="IPR004839">
    <property type="entry name" value="Aminotransferase_I/II_large"/>
</dbReference>
<dbReference type="InterPro" id="IPR036390">
    <property type="entry name" value="WH_DNA-bd_sf"/>
</dbReference>
<dbReference type="CDD" id="cd00609">
    <property type="entry name" value="AAT_like"/>
    <property type="match status" value="1"/>
</dbReference>
<keyword evidence="4" id="KW-0238">DNA-binding</keyword>
<sequence>MIKKFLEISFKKDGQHSPLYLQLESEIIQLICRGVLKPGQALPSSRELAQSLKINRKTVVAAYEELGAQGWVESKDRSGMYVSSHLPDTSVRSTHQNSKKLMRSRQPGYPFITKRPSNGATSTDSAARPPLYKIDDGFPDPRIAPIEQLVREYRRLGKSRLTNQFLMYGPEHGSYRLRVELARFLNRTRGMQVTEKEVLITKGTQMAIYLATQLLVRPGDIVFVPEPGYLDANQAFKQAGANLVFIPVDKDGMDVNRIEQLCKKKAPRMIYIIPHHHRPTTVTLSAERRMRLMSLAAKYGFALLEDDYDFDYHFTSNPLLPLASVDTDGHIIYVGSFCKSIAPGIRIGFMVAPEVVINEAAALRKLIDRQGEQLLEEATAELLSAGDISRHIKKSHKIYQERLENTCRLLREQLGAYLTFDRPNGGLAIWATYKKHISASATALKAGKLGLKISDGRNYFFQPGTSRPHDFIRIGYCSLDETEMAAAIQIWKQALAPYTTPPYSSTASTKHKPLK</sequence>
<evidence type="ECO:0000256" key="4">
    <source>
        <dbReference type="ARBA" id="ARBA00023125"/>
    </source>
</evidence>
<dbReference type="GO" id="GO:0030170">
    <property type="term" value="F:pyridoxal phosphate binding"/>
    <property type="evidence" value="ECO:0007669"/>
    <property type="project" value="InterPro"/>
</dbReference>
<dbReference type="CDD" id="cd07377">
    <property type="entry name" value="WHTH_GntR"/>
    <property type="match status" value="1"/>
</dbReference>
<keyword evidence="3" id="KW-0805">Transcription regulation</keyword>
<dbReference type="InterPro" id="IPR000524">
    <property type="entry name" value="Tscrpt_reg_HTH_GntR"/>
</dbReference>
<evidence type="ECO:0000256" key="6">
    <source>
        <dbReference type="SAM" id="MobiDB-lite"/>
    </source>
</evidence>
<evidence type="ECO:0000256" key="5">
    <source>
        <dbReference type="ARBA" id="ARBA00023163"/>
    </source>
</evidence>
<dbReference type="RefSeq" id="WP_146865391.1">
    <property type="nucleotide sequence ID" value="NZ_BKAU01000005.1"/>
</dbReference>
<feature type="compositionally biased region" description="Polar residues" evidence="6">
    <location>
        <begin position="86"/>
        <end position="96"/>
    </location>
</feature>
<dbReference type="InterPro" id="IPR036388">
    <property type="entry name" value="WH-like_DNA-bd_sf"/>
</dbReference>
<name>A0A512RPK1_9BACT</name>
<reference evidence="8 9" key="1">
    <citation type="submission" date="2019-07" db="EMBL/GenBank/DDBJ databases">
        <title>Whole genome shotgun sequence of Chitinophaga cymbidii NBRC 109752.</title>
        <authorList>
            <person name="Hosoyama A."/>
            <person name="Uohara A."/>
            <person name="Ohji S."/>
            <person name="Ichikawa N."/>
        </authorList>
    </citation>
    <scope>NUCLEOTIDE SEQUENCE [LARGE SCALE GENOMIC DNA]</scope>
    <source>
        <strain evidence="8 9">NBRC 109752</strain>
    </source>
</reference>
<dbReference type="SMART" id="SM00345">
    <property type="entry name" value="HTH_GNTR"/>
    <property type="match status" value="1"/>
</dbReference>
<comment type="similarity">
    <text evidence="1">In the C-terminal section; belongs to the class-I pyridoxal-phosphate-dependent aminotransferase family.</text>
</comment>
<evidence type="ECO:0000256" key="1">
    <source>
        <dbReference type="ARBA" id="ARBA00005384"/>
    </source>
</evidence>
<dbReference type="Pfam" id="PF00155">
    <property type="entry name" value="Aminotran_1_2"/>
    <property type="match status" value="1"/>
</dbReference>
<organism evidence="8 9">
    <name type="scientific">Chitinophaga cymbidii</name>
    <dbReference type="NCBI Taxonomy" id="1096750"/>
    <lineage>
        <taxon>Bacteria</taxon>
        <taxon>Pseudomonadati</taxon>
        <taxon>Bacteroidota</taxon>
        <taxon>Chitinophagia</taxon>
        <taxon>Chitinophagales</taxon>
        <taxon>Chitinophagaceae</taxon>
        <taxon>Chitinophaga</taxon>
    </lineage>
</organism>
<evidence type="ECO:0000313" key="9">
    <source>
        <dbReference type="Proteomes" id="UP000321436"/>
    </source>
</evidence>
<dbReference type="Proteomes" id="UP000321436">
    <property type="component" value="Unassembled WGS sequence"/>
</dbReference>
<dbReference type="GO" id="GO:0003700">
    <property type="term" value="F:DNA-binding transcription factor activity"/>
    <property type="evidence" value="ECO:0007669"/>
    <property type="project" value="InterPro"/>
</dbReference>
<feature type="region of interest" description="Disordered" evidence="6">
    <location>
        <begin position="107"/>
        <end position="134"/>
    </location>
</feature>
<keyword evidence="5" id="KW-0804">Transcription</keyword>
<dbReference type="PROSITE" id="PS50949">
    <property type="entry name" value="HTH_GNTR"/>
    <property type="match status" value="1"/>
</dbReference>
<dbReference type="Pfam" id="PF00392">
    <property type="entry name" value="GntR"/>
    <property type="match status" value="1"/>
</dbReference>
<evidence type="ECO:0000259" key="7">
    <source>
        <dbReference type="PROSITE" id="PS50949"/>
    </source>
</evidence>
<dbReference type="PRINTS" id="PR00035">
    <property type="entry name" value="HTHGNTR"/>
</dbReference>
<protein>
    <submittedName>
        <fullName evidence="8">GntR family transcriptional regulator</fullName>
    </submittedName>
</protein>
<dbReference type="SUPFAM" id="SSF53383">
    <property type="entry name" value="PLP-dependent transferases"/>
    <property type="match status" value="1"/>
</dbReference>
<feature type="compositionally biased region" description="Polar residues" evidence="6">
    <location>
        <begin position="115"/>
        <end position="125"/>
    </location>
</feature>
<dbReference type="Gene3D" id="1.10.10.10">
    <property type="entry name" value="Winged helix-like DNA-binding domain superfamily/Winged helix DNA-binding domain"/>
    <property type="match status" value="1"/>
</dbReference>
<evidence type="ECO:0000313" key="8">
    <source>
        <dbReference type="EMBL" id="GEP97625.1"/>
    </source>
</evidence>
<dbReference type="AlphaFoldDB" id="A0A512RPK1"/>
<dbReference type="OrthoDB" id="594134at2"/>
<dbReference type="InterPro" id="IPR051446">
    <property type="entry name" value="HTH_trans_reg/aminotransferase"/>
</dbReference>
<dbReference type="InterPro" id="IPR015421">
    <property type="entry name" value="PyrdxlP-dep_Trfase_major"/>
</dbReference>
<dbReference type="Gene3D" id="3.40.640.10">
    <property type="entry name" value="Type I PLP-dependent aspartate aminotransferase-like (Major domain)"/>
    <property type="match status" value="1"/>
</dbReference>
<feature type="region of interest" description="Disordered" evidence="6">
    <location>
        <begin position="83"/>
        <end position="102"/>
    </location>
</feature>
<dbReference type="InterPro" id="IPR015424">
    <property type="entry name" value="PyrdxlP-dep_Trfase"/>
</dbReference>
<feature type="domain" description="HTH gntR-type" evidence="7">
    <location>
        <begin position="17"/>
        <end position="85"/>
    </location>
</feature>